<reference evidence="2 3" key="1">
    <citation type="submission" date="2017-09" db="EMBL/GenBank/DDBJ databases">
        <title>Bacterial strain isolated from the female urinary microbiota.</title>
        <authorList>
            <person name="Thomas-White K."/>
            <person name="Kumar N."/>
            <person name="Forster S."/>
            <person name="Putonti C."/>
            <person name="Lawley T."/>
            <person name="Wolfe A.J."/>
        </authorList>
    </citation>
    <scope>NUCLEOTIDE SEQUENCE [LARGE SCALE GENOMIC DNA]</scope>
    <source>
        <strain evidence="2 3">UMB1301</strain>
    </source>
</reference>
<dbReference type="PROSITE" id="PS51384">
    <property type="entry name" value="FAD_FR"/>
    <property type="match status" value="1"/>
</dbReference>
<accession>A0A2N6VQY5</accession>
<dbReference type="GO" id="GO:0016491">
    <property type="term" value="F:oxidoreductase activity"/>
    <property type="evidence" value="ECO:0007669"/>
    <property type="project" value="InterPro"/>
</dbReference>
<dbReference type="OrthoDB" id="3291337at2"/>
<evidence type="ECO:0000313" key="2">
    <source>
        <dbReference type="EMBL" id="PMD06551.1"/>
    </source>
</evidence>
<sequence>MSKRGNLLESTAKSTIRAVYSRSMALPPERDHCPQFSARVTAVTDLTPAFRRVTITAPEISDVALMGPDEYVGLFMPPPGQGLQMPDYAGLNPRSTLSRIPEASRPDLRWYTVREHRAALAEIDIDIVSRGHDGPGARWITRVKPGDPVGLRFQTAPYGSAPDVGHHVLIADETGLPGVLEILSAHKSDPELRFSAIVEVPSEDHVLPGTREAGIAVVCRGGDDPGSALAAELGQQQLGRIDYGWVCAEAKTAALGRRFLVKECDVPRRQVMSSGFWKVGRARL</sequence>
<dbReference type="EMBL" id="PNHK01000001">
    <property type="protein sequence ID" value="PMD06551.1"/>
    <property type="molecule type" value="Genomic_DNA"/>
</dbReference>
<dbReference type="SUPFAM" id="SSF63380">
    <property type="entry name" value="Riboflavin synthase domain-like"/>
    <property type="match status" value="1"/>
</dbReference>
<evidence type="ECO:0000313" key="3">
    <source>
        <dbReference type="Proteomes" id="UP000235598"/>
    </source>
</evidence>
<dbReference type="InterPro" id="IPR013113">
    <property type="entry name" value="SIP_FAD-bd"/>
</dbReference>
<dbReference type="InterPro" id="IPR017938">
    <property type="entry name" value="Riboflavin_synthase-like_b-brl"/>
</dbReference>
<dbReference type="Pfam" id="PF04954">
    <property type="entry name" value="SIP"/>
    <property type="match status" value="1"/>
</dbReference>
<dbReference type="InterPro" id="IPR007037">
    <property type="entry name" value="SIP_rossman_dom"/>
</dbReference>
<protein>
    <submittedName>
        <fullName evidence="2">Siderophore-interacting protein</fullName>
    </submittedName>
</protein>
<comment type="caution">
    <text evidence="2">The sequence shown here is derived from an EMBL/GenBank/DDBJ whole genome shotgun (WGS) entry which is preliminary data.</text>
</comment>
<dbReference type="Proteomes" id="UP000235598">
    <property type="component" value="Unassembled WGS sequence"/>
</dbReference>
<organism evidence="2 3">
    <name type="scientific">Brevibacterium paucivorans</name>
    <dbReference type="NCBI Taxonomy" id="170994"/>
    <lineage>
        <taxon>Bacteria</taxon>
        <taxon>Bacillati</taxon>
        <taxon>Actinomycetota</taxon>
        <taxon>Actinomycetes</taxon>
        <taxon>Micrococcales</taxon>
        <taxon>Brevibacteriaceae</taxon>
        <taxon>Brevibacterium</taxon>
    </lineage>
</organism>
<feature type="domain" description="FAD-binding FR-type" evidence="1">
    <location>
        <begin position="33"/>
        <end position="164"/>
    </location>
</feature>
<dbReference type="Pfam" id="PF08021">
    <property type="entry name" value="FAD_binding_9"/>
    <property type="match status" value="1"/>
</dbReference>
<dbReference type="InterPro" id="IPR039261">
    <property type="entry name" value="FNR_nucleotide-bd"/>
</dbReference>
<gene>
    <name evidence="2" type="ORF">CJ199_04100</name>
</gene>
<proteinExistence type="predicted"/>
<dbReference type="InterPro" id="IPR017927">
    <property type="entry name" value="FAD-bd_FR_type"/>
</dbReference>
<dbReference type="Gene3D" id="3.40.50.80">
    <property type="entry name" value="Nucleotide-binding domain of ferredoxin-NADP reductase (FNR) module"/>
    <property type="match status" value="1"/>
</dbReference>
<dbReference type="RefSeq" id="WP_102238193.1">
    <property type="nucleotide sequence ID" value="NZ_PNHK01000001.1"/>
</dbReference>
<dbReference type="PANTHER" id="PTHR30157">
    <property type="entry name" value="FERRIC REDUCTASE, NADPH-DEPENDENT"/>
    <property type="match status" value="1"/>
</dbReference>
<dbReference type="CDD" id="cd06193">
    <property type="entry name" value="siderophore_interacting"/>
    <property type="match status" value="1"/>
</dbReference>
<evidence type="ECO:0000259" key="1">
    <source>
        <dbReference type="PROSITE" id="PS51384"/>
    </source>
</evidence>
<dbReference type="Gene3D" id="2.40.30.10">
    <property type="entry name" value="Translation factors"/>
    <property type="match status" value="1"/>
</dbReference>
<dbReference type="AlphaFoldDB" id="A0A2N6VQY5"/>
<name>A0A2N6VQY5_9MICO</name>
<dbReference type="PANTHER" id="PTHR30157:SF0">
    <property type="entry name" value="NADPH-DEPENDENT FERRIC-CHELATE REDUCTASE"/>
    <property type="match status" value="1"/>
</dbReference>
<dbReference type="InterPro" id="IPR039374">
    <property type="entry name" value="SIP_fam"/>
</dbReference>